<keyword evidence="2" id="KW-1003">Cell membrane</keyword>
<feature type="transmembrane region" description="Helical" evidence="6">
    <location>
        <begin position="182"/>
        <end position="202"/>
    </location>
</feature>
<feature type="non-terminal residue" evidence="7">
    <location>
        <position position="1"/>
    </location>
</feature>
<evidence type="ECO:0000256" key="6">
    <source>
        <dbReference type="SAM" id="Phobius"/>
    </source>
</evidence>
<dbReference type="AlphaFoldDB" id="X1B1X2"/>
<organism evidence="7">
    <name type="scientific">marine sediment metagenome</name>
    <dbReference type="NCBI Taxonomy" id="412755"/>
    <lineage>
        <taxon>unclassified sequences</taxon>
        <taxon>metagenomes</taxon>
        <taxon>ecological metagenomes</taxon>
    </lineage>
</organism>
<dbReference type="InterPro" id="IPR001123">
    <property type="entry name" value="LeuE-type"/>
</dbReference>
<gene>
    <name evidence="7" type="ORF">S01H4_00940</name>
</gene>
<feature type="transmembrane region" description="Helical" evidence="6">
    <location>
        <begin position="139"/>
        <end position="162"/>
    </location>
</feature>
<keyword evidence="5 6" id="KW-0472">Membrane</keyword>
<comment type="subcellular location">
    <subcellularLocation>
        <location evidence="1">Cell membrane</location>
        <topology evidence="1">Multi-pass membrane protein</topology>
    </subcellularLocation>
</comment>
<evidence type="ECO:0000256" key="5">
    <source>
        <dbReference type="ARBA" id="ARBA00023136"/>
    </source>
</evidence>
<proteinExistence type="predicted"/>
<reference evidence="7" key="1">
    <citation type="journal article" date="2014" name="Front. Microbiol.">
        <title>High frequency of phylogenetically diverse reductive dehalogenase-homologous genes in deep subseafloor sedimentary metagenomes.</title>
        <authorList>
            <person name="Kawai M."/>
            <person name="Futagami T."/>
            <person name="Toyoda A."/>
            <person name="Takaki Y."/>
            <person name="Nishi S."/>
            <person name="Hori S."/>
            <person name="Arai W."/>
            <person name="Tsubouchi T."/>
            <person name="Morono Y."/>
            <person name="Uchiyama I."/>
            <person name="Ito T."/>
            <person name="Fujiyama A."/>
            <person name="Inagaki F."/>
            <person name="Takami H."/>
        </authorList>
    </citation>
    <scope>NUCLEOTIDE SEQUENCE</scope>
    <source>
        <strain evidence="7">Expedition CK06-06</strain>
    </source>
</reference>
<feature type="transmembrane region" description="Helical" evidence="6">
    <location>
        <begin position="64"/>
        <end position="85"/>
    </location>
</feature>
<dbReference type="PANTHER" id="PTHR38825">
    <property type="entry name" value="LYSINE EXPORTER PROTEIN (LYSE/YGGA)"/>
    <property type="match status" value="1"/>
</dbReference>
<evidence type="ECO:0000313" key="7">
    <source>
        <dbReference type="EMBL" id="GAG65971.1"/>
    </source>
</evidence>
<evidence type="ECO:0000256" key="3">
    <source>
        <dbReference type="ARBA" id="ARBA00022692"/>
    </source>
</evidence>
<dbReference type="GO" id="GO:0005886">
    <property type="term" value="C:plasma membrane"/>
    <property type="evidence" value="ECO:0007669"/>
    <property type="project" value="UniProtKB-SubCell"/>
</dbReference>
<dbReference type="EMBL" id="BART01000153">
    <property type="protein sequence ID" value="GAG65971.1"/>
    <property type="molecule type" value="Genomic_DNA"/>
</dbReference>
<dbReference type="GO" id="GO:0006865">
    <property type="term" value="P:amino acid transport"/>
    <property type="evidence" value="ECO:0007669"/>
    <property type="project" value="InterPro"/>
</dbReference>
<feature type="transmembrane region" description="Helical" evidence="6">
    <location>
        <begin position="214"/>
        <end position="234"/>
    </location>
</feature>
<dbReference type="Pfam" id="PF01810">
    <property type="entry name" value="LysE"/>
    <property type="match status" value="1"/>
</dbReference>
<evidence type="ECO:0000256" key="1">
    <source>
        <dbReference type="ARBA" id="ARBA00004651"/>
    </source>
</evidence>
<feature type="transmembrane region" description="Helical" evidence="6">
    <location>
        <begin position="26"/>
        <end position="52"/>
    </location>
</feature>
<name>X1B1X2_9ZZZZ</name>
<evidence type="ECO:0000256" key="4">
    <source>
        <dbReference type="ARBA" id="ARBA00022989"/>
    </source>
</evidence>
<feature type="transmembrane region" description="Helical" evidence="6">
    <location>
        <begin position="97"/>
        <end position="118"/>
    </location>
</feature>
<evidence type="ECO:0000256" key="2">
    <source>
        <dbReference type="ARBA" id="ARBA00022475"/>
    </source>
</evidence>
<evidence type="ECO:0008006" key="8">
    <source>
        <dbReference type="Google" id="ProtNLM"/>
    </source>
</evidence>
<keyword evidence="3 6" id="KW-0812">Transmembrane</keyword>
<keyword evidence="4 6" id="KW-1133">Transmembrane helix</keyword>
<sequence>LKQKPEFFKQQKVLSPSFLNKKMNEIYQIFIGSMVVAFSGALVPGPMLTLVISSVAKKGFWTSFFIVVGHSLLELVVVISFFFGILKYLDNPLIAKIIGVLGGVFLLYMGVDIIISIFKKKYTIDFKSIQKKRTITGKSTLTVILKGILISLMNPYWFIWWISIGAAFLVKSVEFNTPGVSSFYIGHISADFIWYLFIGFLVKTGRKFFNQKIYNGILAACSLFLFYLGIRFIIDAII</sequence>
<dbReference type="PANTHER" id="PTHR38825:SF1">
    <property type="entry name" value="TRANSPORTER, LYSE FAMILY"/>
    <property type="match status" value="1"/>
</dbReference>
<comment type="caution">
    <text evidence="7">The sequence shown here is derived from an EMBL/GenBank/DDBJ whole genome shotgun (WGS) entry which is preliminary data.</text>
</comment>
<accession>X1B1X2</accession>
<protein>
    <recommendedName>
        <fullName evidence="8">Lysine transporter LysE</fullName>
    </recommendedName>
</protein>